<reference evidence="2 3" key="1">
    <citation type="journal article" date="2014" name="Environ. Microbiol.">
        <title>Contrasting genomic patterns and infection strategies of two co-existing Bacteroidetes podovirus genera.</title>
        <authorList>
            <person name="Holmfeldt K."/>
            <person name="Howard-Varona C."/>
            <person name="Solonenko N."/>
            <person name="Sullivan M.B."/>
        </authorList>
    </citation>
    <scope>NUCLEOTIDE SEQUENCE [LARGE SCALE GENOMIC DNA]</scope>
    <source>
        <strain evidence="2 3">18</strain>
    </source>
</reference>
<proteinExistence type="predicted"/>
<dbReference type="EMBL" id="CP009976">
    <property type="protein sequence ID" value="AIZ43047.1"/>
    <property type="molecule type" value="Genomic_DNA"/>
</dbReference>
<gene>
    <name evidence="2" type="ORF">M666_16685</name>
</gene>
<protein>
    <recommendedName>
        <fullName evidence="4">Lipoprotein</fullName>
    </recommendedName>
</protein>
<feature type="transmembrane region" description="Helical" evidence="1">
    <location>
        <begin position="6"/>
        <end position="27"/>
    </location>
</feature>
<sequence>MQTNRITYFQIIIYFSMGIFLCCNSINKKEPFVAKEKNDNILEDSSTSVHETGLLNDILQIDSLEVIVVQCANGYEYAQHGYDFNPIIEKELNNFENITIKPFPLKTLMGVSYQGVFDKKYCPPIIEKVSADYLILTRFDREFYISNSNKQKWGYELRVVNTKTLEQITAMEAHNLKNYTEIEKHIKHNIGTLKIAVENLK</sequence>
<evidence type="ECO:0008006" key="4">
    <source>
        <dbReference type="Google" id="ProtNLM"/>
    </source>
</evidence>
<dbReference type="Proteomes" id="UP000030786">
    <property type="component" value="Chromosome"/>
</dbReference>
<dbReference type="AlphaFoldDB" id="A0AAU8RI46"/>
<keyword evidence="1" id="KW-0812">Transmembrane</keyword>
<evidence type="ECO:0000313" key="2">
    <source>
        <dbReference type="EMBL" id="AIZ43047.1"/>
    </source>
</evidence>
<keyword evidence="1" id="KW-0472">Membrane</keyword>
<evidence type="ECO:0000313" key="3">
    <source>
        <dbReference type="Proteomes" id="UP000030786"/>
    </source>
</evidence>
<evidence type="ECO:0000256" key="1">
    <source>
        <dbReference type="SAM" id="Phobius"/>
    </source>
</evidence>
<name>A0AAU8RI46_9FLAO</name>
<accession>A0AAU8RI46</accession>
<keyword evidence="1" id="KW-1133">Transmembrane helix</keyword>
<organism evidence="2 3">
    <name type="scientific">Cellulophaga baltica 18</name>
    <dbReference type="NCBI Taxonomy" id="1348584"/>
    <lineage>
        <taxon>Bacteria</taxon>
        <taxon>Pseudomonadati</taxon>
        <taxon>Bacteroidota</taxon>
        <taxon>Flavobacteriia</taxon>
        <taxon>Flavobacteriales</taxon>
        <taxon>Flavobacteriaceae</taxon>
        <taxon>Cellulophaga</taxon>
    </lineage>
</organism>
<dbReference type="KEGG" id="cbat:M666_16685"/>